<proteinExistence type="inferred from homology"/>
<feature type="domain" description="Ataxin-10" evidence="6">
    <location>
        <begin position="28"/>
        <end position="128"/>
    </location>
</feature>
<keyword evidence="3" id="KW-0132">Cell division</keyword>
<evidence type="ECO:0000259" key="6">
    <source>
        <dbReference type="Pfam" id="PF09759"/>
    </source>
</evidence>
<dbReference type="GO" id="GO:0031175">
    <property type="term" value="P:neuron projection development"/>
    <property type="evidence" value="ECO:0007669"/>
    <property type="project" value="TreeGrafter"/>
</dbReference>
<dbReference type="EMBL" id="KZ346129">
    <property type="protein sequence ID" value="PIO70863.1"/>
    <property type="molecule type" value="Genomic_DNA"/>
</dbReference>
<dbReference type="Pfam" id="PF09759">
    <property type="entry name" value="Atx10homo_assoc"/>
    <property type="match status" value="1"/>
</dbReference>
<name>A0A2G9UL40_TELCI</name>
<dbReference type="Gene3D" id="1.25.10.10">
    <property type="entry name" value="Leucine-rich Repeat Variant"/>
    <property type="match status" value="1"/>
</dbReference>
<evidence type="ECO:0000256" key="3">
    <source>
        <dbReference type="ARBA" id="ARBA00022618"/>
    </source>
</evidence>
<sequence>MRLQNSPQMTALSAALRDSLMEVRATLKCAAVRAIGNLCCERSSLRVAAGAKGAVLAVLRCARLTTHDKPFIVQWSIAALRHLCLGCPENQKFILEMDQKPTGIIDRQKLLRELGINVRVDPTTGALHLNGTAPAHSN</sequence>
<keyword evidence="4" id="KW-0131">Cell cycle</keyword>
<dbReference type="GO" id="GO:0051301">
    <property type="term" value="P:cell division"/>
    <property type="evidence" value="ECO:0007669"/>
    <property type="project" value="UniProtKB-KW"/>
</dbReference>
<protein>
    <recommendedName>
        <fullName evidence="2">Ataxin-10</fullName>
    </recommendedName>
</protein>
<comment type="similarity">
    <text evidence="1">Belongs to the ataxin-10 family.</text>
</comment>
<evidence type="ECO:0000313" key="7">
    <source>
        <dbReference type="EMBL" id="PIO70863.1"/>
    </source>
</evidence>
<dbReference type="AlphaFoldDB" id="A0A2G9UL40"/>
<dbReference type="GO" id="GO:0005829">
    <property type="term" value="C:cytosol"/>
    <property type="evidence" value="ECO:0007669"/>
    <property type="project" value="TreeGrafter"/>
</dbReference>
<dbReference type="SUPFAM" id="SSF48371">
    <property type="entry name" value="ARM repeat"/>
    <property type="match status" value="1"/>
</dbReference>
<dbReference type="OrthoDB" id="379794at2759"/>
<accession>A0A2G9UL40</accession>
<evidence type="ECO:0000313" key="8">
    <source>
        <dbReference type="Proteomes" id="UP000230423"/>
    </source>
</evidence>
<dbReference type="Proteomes" id="UP000230423">
    <property type="component" value="Unassembled WGS sequence"/>
</dbReference>
<gene>
    <name evidence="7" type="ORF">TELCIR_07262</name>
</gene>
<dbReference type="InterPro" id="IPR011989">
    <property type="entry name" value="ARM-like"/>
</dbReference>
<evidence type="ECO:0000256" key="2">
    <source>
        <dbReference type="ARBA" id="ARBA00018804"/>
    </source>
</evidence>
<dbReference type="PANTHER" id="PTHR13255:SF0">
    <property type="entry name" value="ATAXIN-10"/>
    <property type="match status" value="1"/>
</dbReference>
<dbReference type="InterPro" id="IPR019156">
    <property type="entry name" value="Ataxin-10_domain"/>
</dbReference>
<dbReference type="InterPro" id="IPR051374">
    <property type="entry name" value="Ataxin-10/CTR86_families"/>
</dbReference>
<evidence type="ECO:0000256" key="1">
    <source>
        <dbReference type="ARBA" id="ARBA00008384"/>
    </source>
</evidence>
<reference evidence="7 8" key="1">
    <citation type="submission" date="2015-09" db="EMBL/GenBank/DDBJ databases">
        <title>Draft genome of the parasitic nematode Teladorsagia circumcincta isolate WARC Sus (inbred).</title>
        <authorList>
            <person name="Mitreva M."/>
        </authorList>
    </citation>
    <scope>NUCLEOTIDE SEQUENCE [LARGE SCALE GENOMIC DNA]</scope>
    <source>
        <strain evidence="7 8">S</strain>
    </source>
</reference>
<evidence type="ECO:0000256" key="5">
    <source>
        <dbReference type="ARBA" id="ARBA00045173"/>
    </source>
</evidence>
<keyword evidence="8" id="KW-1185">Reference proteome</keyword>
<dbReference type="PANTHER" id="PTHR13255">
    <property type="entry name" value="ATAXIN-10"/>
    <property type="match status" value="1"/>
</dbReference>
<comment type="function">
    <text evidence="5">May play a role in the regulation of cytokinesis. May play a role in signaling by stimulating protein glycosylation. Induces neuritogenesis by activating the Ras-MAP kinase pathway and is necessary for the survival of cerebellar neurons. Does not appear to play a major role in ciliogenesis.</text>
</comment>
<evidence type="ECO:0000256" key="4">
    <source>
        <dbReference type="ARBA" id="ARBA00023306"/>
    </source>
</evidence>
<dbReference type="InterPro" id="IPR016024">
    <property type="entry name" value="ARM-type_fold"/>
</dbReference>
<organism evidence="7 8">
    <name type="scientific">Teladorsagia circumcincta</name>
    <name type="common">Brown stomach worm</name>
    <name type="synonym">Ostertagia circumcincta</name>
    <dbReference type="NCBI Taxonomy" id="45464"/>
    <lineage>
        <taxon>Eukaryota</taxon>
        <taxon>Metazoa</taxon>
        <taxon>Ecdysozoa</taxon>
        <taxon>Nematoda</taxon>
        <taxon>Chromadorea</taxon>
        <taxon>Rhabditida</taxon>
        <taxon>Rhabditina</taxon>
        <taxon>Rhabditomorpha</taxon>
        <taxon>Strongyloidea</taxon>
        <taxon>Trichostrongylidae</taxon>
        <taxon>Teladorsagia</taxon>
    </lineage>
</organism>